<feature type="region of interest" description="Disordered" evidence="1">
    <location>
        <begin position="1"/>
        <end position="24"/>
    </location>
</feature>
<dbReference type="Proteomes" id="UP000467841">
    <property type="component" value="Unassembled WGS sequence"/>
</dbReference>
<protein>
    <submittedName>
        <fullName evidence="2">Uncharacterized protein</fullName>
    </submittedName>
</protein>
<feature type="compositionally biased region" description="Basic and acidic residues" evidence="1">
    <location>
        <begin position="44"/>
        <end position="63"/>
    </location>
</feature>
<evidence type="ECO:0000313" key="2">
    <source>
        <dbReference type="EMBL" id="CAA7017839.1"/>
    </source>
</evidence>
<proteinExistence type="predicted"/>
<dbReference type="EMBL" id="CACVBM020000333">
    <property type="protein sequence ID" value="CAA7017839.1"/>
    <property type="molecule type" value="Genomic_DNA"/>
</dbReference>
<evidence type="ECO:0000256" key="1">
    <source>
        <dbReference type="SAM" id="MobiDB-lite"/>
    </source>
</evidence>
<keyword evidence="3" id="KW-1185">Reference proteome</keyword>
<feature type="region of interest" description="Disordered" evidence="1">
    <location>
        <begin position="39"/>
        <end position="103"/>
    </location>
</feature>
<reference evidence="2" key="1">
    <citation type="submission" date="2020-01" db="EMBL/GenBank/DDBJ databases">
        <authorList>
            <person name="Mishra B."/>
        </authorList>
    </citation>
    <scope>NUCLEOTIDE SEQUENCE [LARGE SCALE GENOMIC DNA]</scope>
</reference>
<dbReference type="AlphaFoldDB" id="A0A6D2HMR0"/>
<evidence type="ECO:0000313" key="3">
    <source>
        <dbReference type="Proteomes" id="UP000467841"/>
    </source>
</evidence>
<organism evidence="2 3">
    <name type="scientific">Microthlaspi erraticum</name>
    <dbReference type="NCBI Taxonomy" id="1685480"/>
    <lineage>
        <taxon>Eukaryota</taxon>
        <taxon>Viridiplantae</taxon>
        <taxon>Streptophyta</taxon>
        <taxon>Embryophyta</taxon>
        <taxon>Tracheophyta</taxon>
        <taxon>Spermatophyta</taxon>
        <taxon>Magnoliopsida</taxon>
        <taxon>eudicotyledons</taxon>
        <taxon>Gunneridae</taxon>
        <taxon>Pentapetalae</taxon>
        <taxon>rosids</taxon>
        <taxon>malvids</taxon>
        <taxon>Brassicales</taxon>
        <taxon>Brassicaceae</taxon>
        <taxon>Coluteocarpeae</taxon>
        <taxon>Microthlaspi</taxon>
    </lineage>
</organism>
<gene>
    <name evidence="2" type="ORF">MERR_LOCUS5074</name>
</gene>
<name>A0A6D2HMR0_9BRAS</name>
<comment type="caution">
    <text evidence="2">The sequence shown here is derived from an EMBL/GenBank/DDBJ whole genome shotgun (WGS) entry which is preliminary data.</text>
</comment>
<accession>A0A6D2HMR0</accession>
<sequence length="103" mass="11354">MAFSAYGSREGVGPHRRVMPRTKDIGNIVLSNSFGRLGEDLDFQDSRQTNEDNKENRDPHNLDNEVLSGTQGFVGGTSKAEFQRGSIDKKMGRNKALGDTPLD</sequence>